<keyword evidence="2" id="KW-0472">Membrane</keyword>
<evidence type="ECO:0000313" key="4">
    <source>
        <dbReference type="Proteomes" id="UP000289738"/>
    </source>
</evidence>
<evidence type="ECO:0000256" key="2">
    <source>
        <dbReference type="SAM" id="Phobius"/>
    </source>
</evidence>
<sequence length="465" mass="50443">MHGEERETESDKEKKRKGELPSNEEEEKREEDDGERSCHRHFLHLQHRLCLALLLLFLPCAARSATTLKLLLFSAILKSLTCTAVAISTCAAGSAAAVIPLFRLALPESSLVVIAARWLSSARQCLTSSLLCLSCLCCNPYCSLQSCLSLWLVQATAEAFRVADAPAKVFFLLMENTEEIFPFCAQIFQFQAQWLLVVAAEVISGYVILCLPFLYVLMFALYDHMLICSGTKPFHPTPAPMPTPLAGWMSNPTIVAHAAVSGGATIGLGTAIGLGAPSIHAALKDPRTPPTNPSVDYPSGDSNNVSKRTRPMGMSDEVNLPINVLSATFLGHGHGQAFNAPYDLPKTIMRTLNQDSSPMSMDFHPVQQTILLVGTNVGDIALWEVGSRECYICAIQAALVKDPGVSVNRVIWSPDGALFGVAYARYIVQIYSYHGGDEVRQHLEAFNAFGESCGSVILDAGVNII</sequence>
<feature type="transmembrane region" description="Helical" evidence="2">
    <location>
        <begin position="49"/>
        <end position="77"/>
    </location>
</feature>
<keyword evidence="4" id="KW-1185">Reference proteome</keyword>
<feature type="transmembrane region" description="Helical" evidence="2">
    <location>
        <begin position="83"/>
        <end position="102"/>
    </location>
</feature>
<feature type="region of interest" description="Disordered" evidence="1">
    <location>
        <begin position="1"/>
        <end position="33"/>
    </location>
</feature>
<evidence type="ECO:0000313" key="3">
    <source>
        <dbReference type="EMBL" id="RYR09996.1"/>
    </source>
</evidence>
<gene>
    <name evidence="3" type="ORF">Ahy_B05g078444</name>
</gene>
<feature type="compositionally biased region" description="Basic and acidic residues" evidence="1">
    <location>
        <begin position="1"/>
        <end position="19"/>
    </location>
</feature>
<dbReference type="PANTHER" id="PTHR44083">
    <property type="entry name" value="TOPLESS-RELATED PROTEIN 1-RELATED"/>
    <property type="match status" value="1"/>
</dbReference>
<feature type="region of interest" description="Disordered" evidence="1">
    <location>
        <begin position="282"/>
        <end position="309"/>
    </location>
</feature>
<dbReference type="InterPro" id="IPR036322">
    <property type="entry name" value="WD40_repeat_dom_sf"/>
</dbReference>
<dbReference type="Proteomes" id="UP000289738">
    <property type="component" value="Chromosome B05"/>
</dbReference>
<evidence type="ECO:0000256" key="1">
    <source>
        <dbReference type="SAM" id="MobiDB-lite"/>
    </source>
</evidence>
<feature type="compositionally biased region" description="Acidic residues" evidence="1">
    <location>
        <begin position="22"/>
        <end position="33"/>
    </location>
</feature>
<dbReference type="AlphaFoldDB" id="A0A444Z745"/>
<dbReference type="InterPro" id="IPR015943">
    <property type="entry name" value="WD40/YVTN_repeat-like_dom_sf"/>
</dbReference>
<comment type="caution">
    <text evidence="3">The sequence shown here is derived from an EMBL/GenBank/DDBJ whole genome shotgun (WGS) entry which is preliminary data.</text>
</comment>
<dbReference type="EMBL" id="SDMP01000015">
    <property type="protein sequence ID" value="RYR09996.1"/>
    <property type="molecule type" value="Genomic_DNA"/>
</dbReference>
<keyword evidence="2" id="KW-0812">Transmembrane</keyword>
<name>A0A444Z745_ARAHY</name>
<dbReference type="PANTHER" id="PTHR44083:SF52">
    <property type="entry name" value="TOPLESS-LIKE PROTEIN"/>
    <property type="match status" value="1"/>
</dbReference>
<dbReference type="STRING" id="3818.A0A444Z745"/>
<accession>A0A444Z745</accession>
<keyword evidence="2" id="KW-1133">Transmembrane helix</keyword>
<dbReference type="Gene3D" id="2.130.10.10">
    <property type="entry name" value="YVTN repeat-like/Quinoprotein amine dehydrogenase"/>
    <property type="match status" value="1"/>
</dbReference>
<dbReference type="InterPro" id="IPR027728">
    <property type="entry name" value="Topless_fam"/>
</dbReference>
<reference evidence="3 4" key="1">
    <citation type="submission" date="2019-01" db="EMBL/GenBank/DDBJ databases">
        <title>Sequencing of cultivated peanut Arachis hypogaea provides insights into genome evolution and oil improvement.</title>
        <authorList>
            <person name="Chen X."/>
        </authorList>
    </citation>
    <scope>NUCLEOTIDE SEQUENCE [LARGE SCALE GENOMIC DNA]</scope>
    <source>
        <strain evidence="4">cv. Fuhuasheng</strain>
        <tissue evidence="3">Leaves</tissue>
    </source>
</reference>
<dbReference type="SUPFAM" id="SSF50978">
    <property type="entry name" value="WD40 repeat-like"/>
    <property type="match status" value="1"/>
</dbReference>
<proteinExistence type="predicted"/>
<protein>
    <submittedName>
        <fullName evidence="3">Uncharacterized protein</fullName>
    </submittedName>
</protein>
<organism evidence="3 4">
    <name type="scientific">Arachis hypogaea</name>
    <name type="common">Peanut</name>
    <dbReference type="NCBI Taxonomy" id="3818"/>
    <lineage>
        <taxon>Eukaryota</taxon>
        <taxon>Viridiplantae</taxon>
        <taxon>Streptophyta</taxon>
        <taxon>Embryophyta</taxon>
        <taxon>Tracheophyta</taxon>
        <taxon>Spermatophyta</taxon>
        <taxon>Magnoliopsida</taxon>
        <taxon>eudicotyledons</taxon>
        <taxon>Gunneridae</taxon>
        <taxon>Pentapetalae</taxon>
        <taxon>rosids</taxon>
        <taxon>fabids</taxon>
        <taxon>Fabales</taxon>
        <taxon>Fabaceae</taxon>
        <taxon>Papilionoideae</taxon>
        <taxon>50 kb inversion clade</taxon>
        <taxon>dalbergioids sensu lato</taxon>
        <taxon>Dalbergieae</taxon>
        <taxon>Pterocarpus clade</taxon>
        <taxon>Arachis</taxon>
    </lineage>
</organism>
<dbReference type="GO" id="GO:0006355">
    <property type="term" value="P:regulation of DNA-templated transcription"/>
    <property type="evidence" value="ECO:0007669"/>
    <property type="project" value="InterPro"/>
</dbReference>
<feature type="transmembrane region" description="Helical" evidence="2">
    <location>
        <begin position="194"/>
        <end position="222"/>
    </location>
</feature>